<evidence type="ECO:0000313" key="5">
    <source>
        <dbReference type="Proteomes" id="UP000298218"/>
    </source>
</evidence>
<dbReference type="OrthoDB" id="517007at2"/>
<name>A0A4Y8KSC9_9MICO</name>
<dbReference type="InterPro" id="IPR020904">
    <property type="entry name" value="Sc_DH/Rdtase_CS"/>
</dbReference>
<dbReference type="GO" id="GO:0016491">
    <property type="term" value="F:oxidoreductase activity"/>
    <property type="evidence" value="ECO:0007669"/>
    <property type="project" value="UniProtKB-KW"/>
</dbReference>
<evidence type="ECO:0000256" key="1">
    <source>
        <dbReference type="ARBA" id="ARBA00006484"/>
    </source>
</evidence>
<keyword evidence="5" id="KW-1185">Reference proteome</keyword>
<comment type="caution">
    <text evidence="4">The sequence shown here is derived from an EMBL/GenBank/DDBJ whole genome shotgun (WGS) entry which is preliminary data.</text>
</comment>
<dbReference type="PROSITE" id="PS00061">
    <property type="entry name" value="ADH_SHORT"/>
    <property type="match status" value="1"/>
</dbReference>
<evidence type="ECO:0000256" key="2">
    <source>
        <dbReference type="ARBA" id="ARBA00023002"/>
    </source>
</evidence>
<dbReference type="InterPro" id="IPR036291">
    <property type="entry name" value="NAD(P)-bd_dom_sf"/>
</dbReference>
<comment type="similarity">
    <text evidence="1">Belongs to the short-chain dehydrogenases/reductases (SDR) family.</text>
</comment>
<protein>
    <submittedName>
        <fullName evidence="4">SDR family oxidoreductase</fullName>
    </submittedName>
</protein>
<dbReference type="Proteomes" id="UP000298218">
    <property type="component" value="Unassembled WGS sequence"/>
</dbReference>
<accession>A0A4Y8KSC9</accession>
<gene>
    <name evidence="4" type="ORF">E3T53_02805</name>
</gene>
<evidence type="ECO:0000313" key="4">
    <source>
        <dbReference type="EMBL" id="TFD81490.1"/>
    </source>
</evidence>
<dbReference type="EMBL" id="SOHQ01000008">
    <property type="protein sequence ID" value="TFD81490.1"/>
    <property type="molecule type" value="Genomic_DNA"/>
</dbReference>
<proteinExistence type="inferred from homology"/>
<dbReference type="Gene3D" id="3.40.50.720">
    <property type="entry name" value="NAD(P)-binding Rossmann-like Domain"/>
    <property type="match status" value="1"/>
</dbReference>
<dbReference type="PANTHER" id="PTHR43943:SF2">
    <property type="entry name" value="DEHYDROGENASE_REDUCTASE 4"/>
    <property type="match status" value="1"/>
</dbReference>
<dbReference type="FunFam" id="3.40.50.720:FF:000084">
    <property type="entry name" value="Short-chain dehydrogenase reductase"/>
    <property type="match status" value="1"/>
</dbReference>
<feature type="domain" description="Ketoreductase" evidence="3">
    <location>
        <begin position="19"/>
        <end position="199"/>
    </location>
</feature>
<dbReference type="CDD" id="cd05233">
    <property type="entry name" value="SDR_c"/>
    <property type="match status" value="1"/>
</dbReference>
<dbReference type="Pfam" id="PF13561">
    <property type="entry name" value="adh_short_C2"/>
    <property type="match status" value="1"/>
</dbReference>
<dbReference type="RefSeq" id="WP_134175186.1">
    <property type="nucleotide sequence ID" value="NZ_SODI01000001.1"/>
</dbReference>
<evidence type="ECO:0000259" key="3">
    <source>
        <dbReference type="SMART" id="SM00822"/>
    </source>
</evidence>
<dbReference type="AlphaFoldDB" id="A0A4Y8KSC9"/>
<organism evidence="4 5">
    <name type="scientific">Cryobacterium psychrophilum</name>
    <dbReference type="NCBI Taxonomy" id="41988"/>
    <lineage>
        <taxon>Bacteria</taxon>
        <taxon>Bacillati</taxon>
        <taxon>Actinomycetota</taxon>
        <taxon>Actinomycetes</taxon>
        <taxon>Micrococcales</taxon>
        <taxon>Microbacteriaceae</taxon>
        <taxon>Cryobacterium</taxon>
    </lineage>
</organism>
<dbReference type="PANTHER" id="PTHR43943">
    <property type="entry name" value="DEHYDROGENASE/REDUCTASE (SDR FAMILY) MEMBER 4"/>
    <property type="match status" value="1"/>
</dbReference>
<dbReference type="InterPro" id="IPR002347">
    <property type="entry name" value="SDR_fam"/>
</dbReference>
<dbReference type="SUPFAM" id="SSF51735">
    <property type="entry name" value="NAD(P)-binding Rossmann-fold domains"/>
    <property type="match status" value="1"/>
</dbReference>
<dbReference type="SMART" id="SM00822">
    <property type="entry name" value="PKS_KR"/>
    <property type="match status" value="1"/>
</dbReference>
<dbReference type="PRINTS" id="PR00081">
    <property type="entry name" value="GDHRDH"/>
</dbReference>
<dbReference type="NCBIfam" id="NF005559">
    <property type="entry name" value="PRK07231.1"/>
    <property type="match status" value="1"/>
</dbReference>
<reference evidence="4 5" key="1">
    <citation type="submission" date="2019-03" db="EMBL/GenBank/DDBJ databases">
        <title>Genomics of glacier-inhabiting Cryobacterium strains.</title>
        <authorList>
            <person name="Liu Q."/>
            <person name="Xin Y.-H."/>
        </authorList>
    </citation>
    <scope>NUCLEOTIDE SEQUENCE [LARGE SCALE GENOMIC DNA]</scope>
    <source>
        <strain evidence="4 5">CGMCC 1.4292</strain>
    </source>
</reference>
<keyword evidence="2" id="KW-0560">Oxidoreductase</keyword>
<dbReference type="InterPro" id="IPR057326">
    <property type="entry name" value="KR_dom"/>
</dbReference>
<sequence>MTENSTDESAVQAHRLRGTVAIVTGASRGIGLAIARRLVAEGARVAITARHAIPLADAAATFPEGSVIAIAGKADDGDHRREVFDTVAGEFGPLDILVNNAGINPVYGPLMDMDADAGRKIMEVNLFATLAWIQDAYRHEGLNFSRGGGSVINLSSVSGQTPSPGIGFYGISKAAISHLTRTLAGELGPSIRVNAVAPAVVKTQFAQALYEGREDEVAAQYPLKRLGTPEDIAGAVAFLASTDASWITGQTLTLDGGLLSVGGTA</sequence>
<dbReference type="PRINTS" id="PR00080">
    <property type="entry name" value="SDRFAMILY"/>
</dbReference>